<dbReference type="InterPro" id="IPR023198">
    <property type="entry name" value="PGP-like_dom2"/>
</dbReference>
<dbReference type="GO" id="GO:0005829">
    <property type="term" value="C:cytosol"/>
    <property type="evidence" value="ECO:0007669"/>
    <property type="project" value="TreeGrafter"/>
</dbReference>
<dbReference type="Proteomes" id="UP000429644">
    <property type="component" value="Unassembled WGS sequence"/>
</dbReference>
<protein>
    <submittedName>
        <fullName evidence="1">HAD hydrolase-like protein</fullName>
    </submittedName>
</protein>
<dbReference type="Gene3D" id="1.10.150.240">
    <property type="entry name" value="Putative phosphatase, domain 2"/>
    <property type="match status" value="1"/>
</dbReference>
<organism evidence="1 2">
    <name type="scientific">Georgenia ruanii</name>
    <dbReference type="NCBI Taxonomy" id="348442"/>
    <lineage>
        <taxon>Bacteria</taxon>
        <taxon>Bacillati</taxon>
        <taxon>Actinomycetota</taxon>
        <taxon>Actinomycetes</taxon>
        <taxon>Micrococcales</taxon>
        <taxon>Bogoriellaceae</taxon>
        <taxon>Georgenia</taxon>
    </lineage>
</organism>
<dbReference type="AlphaFoldDB" id="A0A7J9UZ03"/>
<dbReference type="InterPro" id="IPR023214">
    <property type="entry name" value="HAD_sf"/>
</dbReference>
<dbReference type="GO" id="GO:0006281">
    <property type="term" value="P:DNA repair"/>
    <property type="evidence" value="ECO:0007669"/>
    <property type="project" value="TreeGrafter"/>
</dbReference>
<dbReference type="InterPro" id="IPR050155">
    <property type="entry name" value="HAD-like_hydrolase_sf"/>
</dbReference>
<proteinExistence type="predicted"/>
<dbReference type="PANTHER" id="PTHR43434:SF1">
    <property type="entry name" value="PHOSPHOGLYCOLATE PHOSPHATASE"/>
    <property type="match status" value="1"/>
</dbReference>
<dbReference type="PANTHER" id="PTHR43434">
    <property type="entry name" value="PHOSPHOGLYCOLATE PHOSPHATASE"/>
    <property type="match status" value="1"/>
</dbReference>
<evidence type="ECO:0000313" key="1">
    <source>
        <dbReference type="EMBL" id="MPV89662.1"/>
    </source>
</evidence>
<evidence type="ECO:0000313" key="2">
    <source>
        <dbReference type="Proteomes" id="UP000429644"/>
    </source>
</evidence>
<dbReference type="SFLD" id="SFLDG01129">
    <property type="entry name" value="C1.5:_HAD__Beta-PGM__Phosphata"/>
    <property type="match status" value="1"/>
</dbReference>
<sequence>MDWNGTVMDDLDRALAAINAAIAEHGLPDLDRPGFQGSFTLPMRRWLLELGVSEEHAEAVEAAWNTGMQTPAPLRAGVADTLRALRAAGAVTGVVTAASEAAMRYDVEHTGLQGVFDHVHTSVRDKAARLAELRSLGREAFYVGDTAYDIECARSAGYIAIGVGAGYQAEAILAAAGADHHLERFADLLGIVGHEHVAVARAR</sequence>
<gene>
    <name evidence="1" type="ORF">GB882_13380</name>
</gene>
<dbReference type="Gene3D" id="3.40.50.1000">
    <property type="entry name" value="HAD superfamily/HAD-like"/>
    <property type="match status" value="1"/>
</dbReference>
<comment type="caution">
    <text evidence="1">The sequence shown here is derived from an EMBL/GenBank/DDBJ whole genome shotgun (WGS) entry which is preliminary data.</text>
</comment>
<dbReference type="InterPro" id="IPR036412">
    <property type="entry name" value="HAD-like_sf"/>
</dbReference>
<name>A0A7J9UZ03_9MICO</name>
<dbReference type="EMBL" id="WHPD01002884">
    <property type="protein sequence ID" value="MPV89662.1"/>
    <property type="molecule type" value="Genomic_DNA"/>
</dbReference>
<dbReference type="GO" id="GO:0008967">
    <property type="term" value="F:phosphoglycolate phosphatase activity"/>
    <property type="evidence" value="ECO:0007669"/>
    <property type="project" value="TreeGrafter"/>
</dbReference>
<dbReference type="SFLD" id="SFLDS00003">
    <property type="entry name" value="Haloacid_Dehalogenase"/>
    <property type="match status" value="1"/>
</dbReference>
<reference evidence="1 2" key="1">
    <citation type="submission" date="2019-10" db="EMBL/GenBank/DDBJ databases">
        <title>Georgenia wutianyii sp. nov. and Georgenia yuyongxinii sp. nov. isolated from plateau pika (Ochotona curzoniae) in the Qinghai-Tibet plateau of China.</title>
        <authorList>
            <person name="Tian Z."/>
        </authorList>
    </citation>
    <scope>NUCLEOTIDE SEQUENCE [LARGE SCALE GENOMIC DNA]</scope>
    <source>
        <strain evidence="1 2">JCM 15130</strain>
    </source>
</reference>
<dbReference type="SUPFAM" id="SSF56784">
    <property type="entry name" value="HAD-like"/>
    <property type="match status" value="1"/>
</dbReference>
<keyword evidence="1" id="KW-0378">Hydrolase</keyword>
<keyword evidence="2" id="KW-1185">Reference proteome</keyword>
<dbReference type="InterPro" id="IPR041492">
    <property type="entry name" value="HAD_2"/>
</dbReference>
<dbReference type="Pfam" id="PF13419">
    <property type="entry name" value="HAD_2"/>
    <property type="match status" value="1"/>
</dbReference>
<accession>A0A7J9UZ03</accession>